<dbReference type="SUPFAM" id="SSF46689">
    <property type="entry name" value="Homeodomain-like"/>
    <property type="match status" value="1"/>
</dbReference>
<dbReference type="RefSeq" id="WP_307806267.1">
    <property type="nucleotide sequence ID" value="NZ_JAFBBK010000001.1"/>
</dbReference>
<dbReference type="InterPro" id="IPR036271">
    <property type="entry name" value="Tet_transcr_reg_TetR-rel_C_sf"/>
</dbReference>
<dbReference type="EMBL" id="JAFBBK010000001">
    <property type="protein sequence ID" value="MBM7415823.1"/>
    <property type="molecule type" value="Genomic_DNA"/>
</dbReference>
<keyword evidence="1 2" id="KW-0238">DNA-binding</keyword>
<comment type="caution">
    <text evidence="4">The sequence shown here is derived from an EMBL/GenBank/DDBJ whole genome shotgun (WGS) entry which is preliminary data.</text>
</comment>
<dbReference type="InterPro" id="IPR009057">
    <property type="entry name" value="Homeodomain-like_sf"/>
</dbReference>
<evidence type="ECO:0000256" key="1">
    <source>
        <dbReference type="ARBA" id="ARBA00023125"/>
    </source>
</evidence>
<feature type="DNA-binding region" description="H-T-H motif" evidence="2">
    <location>
        <begin position="64"/>
        <end position="83"/>
    </location>
</feature>
<reference evidence="4 5" key="1">
    <citation type="submission" date="2021-01" db="EMBL/GenBank/DDBJ databases">
        <title>Genomics of switchgrass bacterial isolates.</title>
        <authorList>
            <person name="Shade A."/>
        </authorList>
    </citation>
    <scope>NUCLEOTIDE SEQUENCE [LARGE SCALE GENOMIC DNA]</scope>
    <source>
        <strain evidence="4 5">PvP111</strain>
    </source>
</reference>
<evidence type="ECO:0000259" key="3">
    <source>
        <dbReference type="PROSITE" id="PS50977"/>
    </source>
</evidence>
<protein>
    <submittedName>
        <fullName evidence="4">AcrR family transcriptional regulator</fullName>
    </submittedName>
</protein>
<dbReference type="InterPro" id="IPR041467">
    <property type="entry name" value="Sco4008_C"/>
</dbReference>
<dbReference type="PANTHER" id="PTHR30328:SF54">
    <property type="entry name" value="HTH-TYPE TRANSCRIPTIONAL REPRESSOR SCO4008"/>
    <property type="match status" value="1"/>
</dbReference>
<dbReference type="PROSITE" id="PS50977">
    <property type="entry name" value="HTH_TETR_2"/>
    <property type="match status" value="1"/>
</dbReference>
<accession>A0ABS2KV49</accession>
<dbReference type="SUPFAM" id="SSF48498">
    <property type="entry name" value="Tetracyclin repressor-like, C-terminal domain"/>
    <property type="match status" value="1"/>
</dbReference>
<proteinExistence type="predicted"/>
<evidence type="ECO:0000313" key="4">
    <source>
        <dbReference type="EMBL" id="MBM7415823.1"/>
    </source>
</evidence>
<evidence type="ECO:0000313" key="5">
    <source>
        <dbReference type="Proteomes" id="UP000703038"/>
    </source>
</evidence>
<dbReference type="PANTHER" id="PTHR30328">
    <property type="entry name" value="TRANSCRIPTIONAL REPRESSOR"/>
    <property type="match status" value="1"/>
</dbReference>
<dbReference type="Gene3D" id="1.10.357.10">
    <property type="entry name" value="Tetracycline Repressor, domain 2"/>
    <property type="match status" value="1"/>
</dbReference>
<dbReference type="PRINTS" id="PR00455">
    <property type="entry name" value="HTHTETR"/>
</dbReference>
<feature type="domain" description="HTH tetR-type" evidence="3">
    <location>
        <begin position="41"/>
        <end position="101"/>
    </location>
</feature>
<sequence length="227" mass="26328">MECLFDDSKMYRRGPTRSNELVGWRRIRPVKSDTPISPAASDTRERILDAARREFAEHGLAGARVDRIALASRASKERLYAYYGDKERLFGAVLDHGFRRFVESVHFTPRDLPGYSMDAFTRLASEKDEHRMLLWAQLQGHLPASEHAEVMSERVREVEQAQSDGYVDSHWSATDLMTLIFGVLFSWFTTPDLDQRAHRRWDDDEIARHRLVVGEAVRRLAEPRVER</sequence>
<gene>
    <name evidence="4" type="ORF">JOE42_002556</name>
</gene>
<dbReference type="Pfam" id="PF00440">
    <property type="entry name" value="TetR_N"/>
    <property type="match status" value="1"/>
</dbReference>
<organism evidence="4 5">
    <name type="scientific">Rhodococcoides corynebacterioides</name>
    <dbReference type="NCBI Taxonomy" id="53972"/>
    <lineage>
        <taxon>Bacteria</taxon>
        <taxon>Bacillati</taxon>
        <taxon>Actinomycetota</taxon>
        <taxon>Actinomycetes</taxon>
        <taxon>Mycobacteriales</taxon>
        <taxon>Nocardiaceae</taxon>
        <taxon>Rhodococcoides</taxon>
    </lineage>
</organism>
<evidence type="ECO:0000256" key="2">
    <source>
        <dbReference type="PROSITE-ProRule" id="PRU00335"/>
    </source>
</evidence>
<dbReference type="InterPro" id="IPR001647">
    <property type="entry name" value="HTH_TetR"/>
</dbReference>
<dbReference type="Proteomes" id="UP000703038">
    <property type="component" value="Unassembled WGS sequence"/>
</dbReference>
<dbReference type="Pfam" id="PF17926">
    <property type="entry name" value="TetR_C_21"/>
    <property type="match status" value="1"/>
</dbReference>
<keyword evidence="5" id="KW-1185">Reference proteome</keyword>
<dbReference type="InterPro" id="IPR050109">
    <property type="entry name" value="HTH-type_TetR-like_transc_reg"/>
</dbReference>
<name>A0ABS2KV49_9NOCA</name>